<proteinExistence type="predicted"/>
<accession>A0A8D8W1Y5</accession>
<dbReference type="EMBL" id="HBUF01124452">
    <property type="protein sequence ID" value="CAG6642828.1"/>
    <property type="molecule type" value="Transcribed_RNA"/>
</dbReference>
<protein>
    <submittedName>
        <fullName evidence="1">Uncharacterized protein</fullName>
    </submittedName>
</protein>
<dbReference type="EMBL" id="HBUF01124454">
    <property type="protein sequence ID" value="CAG6642832.1"/>
    <property type="molecule type" value="Transcribed_RNA"/>
</dbReference>
<dbReference type="AlphaFoldDB" id="A0A8D8W1Y5"/>
<sequence>MQTWTLRTLSTRRLEMPRYHSITLSWLWEKRNGTRRRLTYARETISCMGSSALMTSSPGLAGSRITVRTRVKSSKENSKLDGTLFDRLLLNKSLGTFLIRHEFLPLLCFLVVQT</sequence>
<dbReference type="EMBL" id="HBUF01124453">
    <property type="protein sequence ID" value="CAG6642830.1"/>
    <property type="molecule type" value="Transcribed_RNA"/>
</dbReference>
<evidence type="ECO:0000313" key="1">
    <source>
        <dbReference type="EMBL" id="CAG6642828.1"/>
    </source>
</evidence>
<reference evidence="1" key="1">
    <citation type="submission" date="2021-05" db="EMBL/GenBank/DDBJ databases">
        <authorList>
            <person name="Alioto T."/>
            <person name="Alioto T."/>
            <person name="Gomez Garrido J."/>
        </authorList>
    </citation>
    <scope>NUCLEOTIDE SEQUENCE</scope>
</reference>
<name>A0A8D8W1Y5_9HEMI</name>
<organism evidence="1">
    <name type="scientific">Cacopsylla melanoneura</name>
    <dbReference type="NCBI Taxonomy" id="428564"/>
    <lineage>
        <taxon>Eukaryota</taxon>
        <taxon>Metazoa</taxon>
        <taxon>Ecdysozoa</taxon>
        <taxon>Arthropoda</taxon>
        <taxon>Hexapoda</taxon>
        <taxon>Insecta</taxon>
        <taxon>Pterygota</taxon>
        <taxon>Neoptera</taxon>
        <taxon>Paraneoptera</taxon>
        <taxon>Hemiptera</taxon>
        <taxon>Sternorrhyncha</taxon>
        <taxon>Psylloidea</taxon>
        <taxon>Psyllidae</taxon>
        <taxon>Psyllinae</taxon>
        <taxon>Cacopsylla</taxon>
    </lineage>
</organism>